<dbReference type="SMART" id="SM00855">
    <property type="entry name" value="PGAM"/>
    <property type="match status" value="1"/>
</dbReference>
<keyword evidence="1" id="KW-0732">Signal</keyword>
<proteinExistence type="predicted"/>
<accession>A0ABY3TYT9</accession>
<dbReference type="Gene3D" id="3.40.50.1240">
    <property type="entry name" value="Phosphoglycerate mutase-like"/>
    <property type="match status" value="1"/>
</dbReference>
<dbReference type="EMBL" id="CP092365">
    <property type="protein sequence ID" value="ULN51793.1"/>
    <property type="molecule type" value="Genomic_DNA"/>
</dbReference>
<evidence type="ECO:0000256" key="1">
    <source>
        <dbReference type="SAM" id="SignalP"/>
    </source>
</evidence>
<dbReference type="SUPFAM" id="SSF53254">
    <property type="entry name" value="Phosphoglycerate mutase-like"/>
    <property type="match status" value="1"/>
</dbReference>
<sequence length="443" mass="45173">MQALATRPWATTAVALAGAGMIAAGPALAPPVSVSIPDISAQTISVQLLNAADVVIDFIRHGESLDNVANLVGTVPPGAALTEAGVGQAEQVGQALFDTGDFNSAGQVFASQFLRTQQTAWPLLNAILDGEAGGTIADPSAAFGDGGGTILSGLNEINAGLLDKGSLLGSLMQPLGRLNEILYILPPFLWTLGLPITPQWGSTVNFNGVVFNDNFSGAVEAIYGSLVDPSGSLVDPEVGNAAAFSHAAAIMAWTQMNVDNPNPLMMLTDPLSNTSQVVVSGNPIDGWMLESWNGVEVLPANLWQDLFVNTRELMVAPQAALTHLAEAVISLNPDNIVGALHNGLTDVARTTLGYPGAMIGDLVDAFKDPSLHEFGLDALGGLFSGGGLGDLPGMLTGLLPAGLGDIVPGDVAAVLPAAAGGLMDLLPGQLAELIAAVLAGLAF</sequence>
<organism evidence="2 3">
    <name type="scientific">Mycolicibacillus parakoreensis</name>
    <dbReference type="NCBI Taxonomy" id="1069221"/>
    <lineage>
        <taxon>Bacteria</taxon>
        <taxon>Bacillati</taxon>
        <taxon>Actinomycetota</taxon>
        <taxon>Actinomycetes</taxon>
        <taxon>Mycobacteriales</taxon>
        <taxon>Mycobacteriaceae</taxon>
        <taxon>Mycolicibacillus</taxon>
    </lineage>
</organism>
<dbReference type="InterPro" id="IPR013078">
    <property type="entry name" value="His_Pase_superF_clade-1"/>
</dbReference>
<protein>
    <submittedName>
        <fullName evidence="2">Histidine phosphatase family protein</fullName>
    </submittedName>
</protein>
<evidence type="ECO:0000313" key="2">
    <source>
        <dbReference type="EMBL" id="ULN51793.1"/>
    </source>
</evidence>
<dbReference type="InterPro" id="IPR029033">
    <property type="entry name" value="His_PPase_superfam"/>
</dbReference>
<evidence type="ECO:0000313" key="3">
    <source>
        <dbReference type="Proteomes" id="UP001055200"/>
    </source>
</evidence>
<dbReference type="CDD" id="cd07067">
    <property type="entry name" value="HP_PGM_like"/>
    <property type="match status" value="1"/>
</dbReference>
<feature type="signal peptide" evidence="1">
    <location>
        <begin position="1"/>
        <end position="29"/>
    </location>
</feature>
<dbReference type="Pfam" id="PF00300">
    <property type="entry name" value="His_Phos_1"/>
    <property type="match status" value="1"/>
</dbReference>
<keyword evidence="3" id="KW-1185">Reference proteome</keyword>
<dbReference type="RefSeq" id="WP_240170075.1">
    <property type="nucleotide sequence ID" value="NZ_CP092365.1"/>
</dbReference>
<name>A0ABY3TYT9_9MYCO</name>
<gene>
    <name evidence="2" type="ORF">MIU77_12955</name>
</gene>
<dbReference type="Proteomes" id="UP001055200">
    <property type="component" value="Chromosome"/>
</dbReference>
<reference evidence="2" key="1">
    <citation type="submission" date="2022-08" db="EMBL/GenBank/DDBJ databases">
        <title>Complete genome sequence of 14 non-tuberculosis mycobacteria type-strains.</title>
        <authorList>
            <person name="Igarashi Y."/>
            <person name="Osugi A."/>
            <person name="Mitarai S."/>
        </authorList>
    </citation>
    <scope>NUCLEOTIDE SEQUENCE</scope>
    <source>
        <strain evidence="2">DSM 45575</strain>
    </source>
</reference>
<feature type="chain" id="PRO_5047075587" evidence="1">
    <location>
        <begin position="30"/>
        <end position="443"/>
    </location>
</feature>